<dbReference type="HOGENOM" id="CLU_2162908_0_0_1"/>
<dbReference type="InParanoid" id="M1DK34"/>
<proteinExistence type="predicted"/>
<dbReference type="Gramene" id="PGSC0003DMT400090300">
    <property type="protein sequence ID" value="PGSC0003DMT400090300"/>
    <property type="gene ID" value="PGSC0003DMG400039871"/>
</dbReference>
<dbReference type="PaxDb" id="4113-PGSC0003DMT400090300"/>
<dbReference type="AlphaFoldDB" id="M1DK34"/>
<reference evidence="1" key="2">
    <citation type="submission" date="2015-06" db="UniProtKB">
        <authorList>
            <consortium name="EnsemblPlants"/>
        </authorList>
    </citation>
    <scope>IDENTIFICATION</scope>
    <source>
        <strain evidence="1">DM1-3 516 R44</strain>
    </source>
</reference>
<dbReference type="Proteomes" id="UP000011115">
    <property type="component" value="Unassembled WGS sequence"/>
</dbReference>
<accession>M1DK34</accession>
<dbReference type="EnsemblPlants" id="PGSC0003DMT400090300">
    <property type="protein sequence ID" value="PGSC0003DMT400090300"/>
    <property type="gene ID" value="PGSC0003DMG400039871"/>
</dbReference>
<evidence type="ECO:0000313" key="1">
    <source>
        <dbReference type="EnsemblPlants" id="PGSC0003DMT400090300"/>
    </source>
</evidence>
<name>M1DK34_SOLTU</name>
<evidence type="ECO:0000313" key="2">
    <source>
        <dbReference type="Proteomes" id="UP000011115"/>
    </source>
</evidence>
<keyword evidence="2" id="KW-1185">Reference proteome</keyword>
<sequence length="111" mass="12824">MECVISTTDPVYEEIDIALDERPNRFGSVLQLFNGLKCVGYLGTIFSIGCDPWTDLVISVMKDLVWSGTVEVYHWFYTYNLTYETYRIATMNSYRSTTVLIFVSSSRSRFD</sequence>
<protein>
    <submittedName>
        <fullName evidence="1">Uncharacterized protein</fullName>
    </submittedName>
</protein>
<reference evidence="2" key="1">
    <citation type="journal article" date="2011" name="Nature">
        <title>Genome sequence and analysis of the tuber crop potato.</title>
        <authorList>
            <consortium name="The Potato Genome Sequencing Consortium"/>
        </authorList>
    </citation>
    <scope>NUCLEOTIDE SEQUENCE [LARGE SCALE GENOMIC DNA]</scope>
    <source>
        <strain evidence="2">cv. DM1-3 516 R44</strain>
    </source>
</reference>
<organism evidence="1 2">
    <name type="scientific">Solanum tuberosum</name>
    <name type="common">Potato</name>
    <dbReference type="NCBI Taxonomy" id="4113"/>
    <lineage>
        <taxon>Eukaryota</taxon>
        <taxon>Viridiplantae</taxon>
        <taxon>Streptophyta</taxon>
        <taxon>Embryophyta</taxon>
        <taxon>Tracheophyta</taxon>
        <taxon>Spermatophyta</taxon>
        <taxon>Magnoliopsida</taxon>
        <taxon>eudicotyledons</taxon>
        <taxon>Gunneridae</taxon>
        <taxon>Pentapetalae</taxon>
        <taxon>asterids</taxon>
        <taxon>lamiids</taxon>
        <taxon>Solanales</taxon>
        <taxon>Solanaceae</taxon>
        <taxon>Solanoideae</taxon>
        <taxon>Solaneae</taxon>
        <taxon>Solanum</taxon>
    </lineage>
</organism>